<dbReference type="GO" id="GO:0003677">
    <property type="term" value="F:DNA binding"/>
    <property type="evidence" value="ECO:0007669"/>
    <property type="project" value="InterPro"/>
</dbReference>
<dbReference type="InterPro" id="IPR001138">
    <property type="entry name" value="Zn2Cys6_DnaBD"/>
</dbReference>
<dbReference type="GO" id="GO:0008270">
    <property type="term" value="F:zinc ion binding"/>
    <property type="evidence" value="ECO:0007669"/>
    <property type="project" value="InterPro"/>
</dbReference>
<comment type="subcellular location">
    <subcellularLocation>
        <location evidence="1">Nucleus</location>
    </subcellularLocation>
</comment>
<dbReference type="GO" id="GO:0006351">
    <property type="term" value="P:DNA-templated transcription"/>
    <property type="evidence" value="ECO:0007669"/>
    <property type="project" value="InterPro"/>
</dbReference>
<evidence type="ECO:0000256" key="1">
    <source>
        <dbReference type="ARBA" id="ARBA00004123"/>
    </source>
</evidence>
<feature type="region of interest" description="Disordered" evidence="4">
    <location>
        <begin position="97"/>
        <end position="141"/>
    </location>
</feature>
<dbReference type="SUPFAM" id="SSF57701">
    <property type="entry name" value="Zn2/Cys6 DNA-binding domain"/>
    <property type="match status" value="1"/>
</dbReference>
<feature type="region of interest" description="Disordered" evidence="4">
    <location>
        <begin position="203"/>
        <end position="244"/>
    </location>
</feature>
<feature type="compositionally biased region" description="Polar residues" evidence="4">
    <location>
        <begin position="107"/>
        <end position="119"/>
    </location>
</feature>
<dbReference type="PROSITE" id="PS50048">
    <property type="entry name" value="ZN2_CY6_FUNGAL_2"/>
    <property type="match status" value="1"/>
</dbReference>
<gene>
    <name evidence="6" type="ORF">GQ607_000936</name>
</gene>
<dbReference type="PANTHER" id="PTHR31001">
    <property type="entry name" value="UNCHARACTERIZED TRANSCRIPTIONAL REGULATORY PROTEIN"/>
    <property type="match status" value="1"/>
</dbReference>
<evidence type="ECO:0000256" key="2">
    <source>
        <dbReference type="ARBA" id="ARBA00022723"/>
    </source>
</evidence>
<feature type="domain" description="Zn(2)-C6 fungal-type" evidence="5">
    <location>
        <begin position="40"/>
        <end position="69"/>
    </location>
</feature>
<dbReference type="CDD" id="cd00067">
    <property type="entry name" value="GAL4"/>
    <property type="match status" value="1"/>
</dbReference>
<organism evidence="6 7">
    <name type="scientific">Colletotrichum asianum</name>
    <dbReference type="NCBI Taxonomy" id="702518"/>
    <lineage>
        <taxon>Eukaryota</taxon>
        <taxon>Fungi</taxon>
        <taxon>Dikarya</taxon>
        <taxon>Ascomycota</taxon>
        <taxon>Pezizomycotina</taxon>
        <taxon>Sordariomycetes</taxon>
        <taxon>Hypocreomycetidae</taxon>
        <taxon>Glomerellales</taxon>
        <taxon>Glomerellaceae</taxon>
        <taxon>Colletotrichum</taxon>
        <taxon>Colletotrichum gloeosporioides species complex</taxon>
    </lineage>
</organism>
<proteinExistence type="predicted"/>
<dbReference type="PROSITE" id="PS00463">
    <property type="entry name" value="ZN2_CY6_FUNGAL_1"/>
    <property type="match status" value="1"/>
</dbReference>
<evidence type="ECO:0000313" key="6">
    <source>
        <dbReference type="EMBL" id="KAF0331816.1"/>
    </source>
</evidence>
<dbReference type="AlphaFoldDB" id="A0A8H3WNF9"/>
<reference evidence="6 7" key="1">
    <citation type="submission" date="2019-12" db="EMBL/GenBank/DDBJ databases">
        <title>A genome sequence resource for the geographically widespread anthracnose pathogen Colletotrichum asianum.</title>
        <authorList>
            <person name="Meng Y."/>
        </authorList>
    </citation>
    <scope>NUCLEOTIDE SEQUENCE [LARGE SCALE GENOMIC DNA]</scope>
    <source>
        <strain evidence="6 7">ICMP 18580</strain>
    </source>
</reference>
<keyword evidence="3" id="KW-0539">Nucleus</keyword>
<dbReference type="EMBL" id="WOWK01000002">
    <property type="protein sequence ID" value="KAF0331816.1"/>
    <property type="molecule type" value="Genomic_DNA"/>
</dbReference>
<feature type="compositionally biased region" description="Low complexity" evidence="4">
    <location>
        <begin position="1"/>
        <end position="13"/>
    </location>
</feature>
<evidence type="ECO:0000313" key="7">
    <source>
        <dbReference type="Proteomes" id="UP000434172"/>
    </source>
</evidence>
<dbReference type="GO" id="GO:0000981">
    <property type="term" value="F:DNA-binding transcription factor activity, RNA polymerase II-specific"/>
    <property type="evidence" value="ECO:0007669"/>
    <property type="project" value="InterPro"/>
</dbReference>
<evidence type="ECO:0000256" key="4">
    <source>
        <dbReference type="SAM" id="MobiDB-lite"/>
    </source>
</evidence>
<keyword evidence="2" id="KW-0479">Metal-binding</keyword>
<sequence>MANSNASSSQQPSNPDPAPAAPAVTSAPAPTSNAGRKRRSCDLCSRRKVKCDKQKPCRNCVKYGGECIFPAGKTAQTEVAVAPELVAMLQRLEKVVQTLEPKGPEQRQGNSAPSPSQPESTREHDHPSPPASAPTIEIPATEVGVEAPVQDDTVRFEAHGQDSDLLKDSRSKTKDGENGGRIIVDAGRDTYVRRWFWETLNAEASSDSATDDERSDVEECSDSLPTTSKSGNPDPTHTSIQQAGSKESVLAVINSHKHHLWKVYKERVEPLTKLLHLPSLEQSTITSASPSASDPRQSSRCILLSLQYGAVTSLSEEECGEIFNLSQAQVLSLMREIMGQMFSDAMLIHTGDIQPLQALVLYIIFLRHHEPRLSWNLTGLAVRLAQNFKIHREGSLFRLSKFDIEMRRRLWWQIAVLDTPSAEDYSGEYNLLEMSSCDTQTPRNLNDTQLHPAMMEYPPETRGITEMTFTLARCQITSMYRCMIDSRRTCGTTGKPYSQLSFQERADWIDGCEAAFSQKYLRECSPTVPFHWVTVVLTRMLFHKVRLHGCNPLQEPDDLSETIRKRLFLVAVEVIELNYELRTDPRTRPWAWLFSSYTQWHSFSLVLVWLQQDPLCKGSRRAWEAIEKAIVLRWEHPLSLLGGKKPQQWRSIIRQLGRARSKRQDALGKRKRRASRASQSTGATAAATSNGDMHARRPPATQTFPRPTQQQPHLSPQKALDHAVGLRNPALDVKEDVYMSPHAMLSGLGDHQSKNSIPGFNYGDMSDMMAPSNTMMIDEGFSTDEFHSLPDFLFLQSIFQNAS</sequence>
<dbReference type="SMART" id="SM00066">
    <property type="entry name" value="GAL4"/>
    <property type="match status" value="1"/>
</dbReference>
<feature type="compositionally biased region" description="Low complexity" evidence="4">
    <location>
        <begin position="676"/>
        <end position="689"/>
    </location>
</feature>
<dbReference type="SMART" id="SM00906">
    <property type="entry name" value="Fungal_trans"/>
    <property type="match status" value="1"/>
</dbReference>
<feature type="compositionally biased region" description="Acidic residues" evidence="4">
    <location>
        <begin position="209"/>
        <end position="221"/>
    </location>
</feature>
<evidence type="ECO:0000256" key="3">
    <source>
        <dbReference type="ARBA" id="ARBA00023242"/>
    </source>
</evidence>
<feature type="compositionally biased region" description="Low complexity" evidence="4">
    <location>
        <begin position="698"/>
        <end position="712"/>
    </location>
</feature>
<dbReference type="InterPro" id="IPR007219">
    <property type="entry name" value="XnlR_reg_dom"/>
</dbReference>
<keyword evidence="7" id="KW-1185">Reference proteome</keyword>
<dbReference type="Gene3D" id="4.10.240.10">
    <property type="entry name" value="Zn(2)-C6 fungal-type DNA-binding domain"/>
    <property type="match status" value="1"/>
</dbReference>
<feature type="compositionally biased region" description="Basic and acidic residues" evidence="4">
    <location>
        <begin position="40"/>
        <end position="53"/>
    </location>
</feature>
<dbReference type="Pfam" id="PF04082">
    <property type="entry name" value="Fungal_trans"/>
    <property type="match status" value="1"/>
</dbReference>
<feature type="region of interest" description="Disordered" evidence="4">
    <location>
        <begin position="156"/>
        <end position="181"/>
    </location>
</feature>
<dbReference type="Proteomes" id="UP000434172">
    <property type="component" value="Unassembled WGS sequence"/>
</dbReference>
<evidence type="ECO:0000259" key="5">
    <source>
        <dbReference type="PROSITE" id="PS50048"/>
    </source>
</evidence>
<comment type="caution">
    <text evidence="6">The sequence shown here is derived from an EMBL/GenBank/DDBJ whole genome shotgun (WGS) entry which is preliminary data.</text>
</comment>
<dbReference type="GO" id="GO:0005634">
    <property type="term" value="C:nucleus"/>
    <property type="evidence" value="ECO:0007669"/>
    <property type="project" value="UniProtKB-SubCell"/>
</dbReference>
<feature type="region of interest" description="Disordered" evidence="4">
    <location>
        <begin position="660"/>
        <end position="719"/>
    </location>
</feature>
<name>A0A8H3WNF9_9PEZI</name>
<feature type="compositionally biased region" description="Basic and acidic residues" evidence="4">
    <location>
        <begin position="156"/>
        <end position="178"/>
    </location>
</feature>
<dbReference type="Pfam" id="PF00172">
    <property type="entry name" value="Zn_clus"/>
    <property type="match status" value="1"/>
</dbReference>
<feature type="compositionally biased region" description="Polar residues" evidence="4">
    <location>
        <begin position="223"/>
        <end position="244"/>
    </location>
</feature>
<dbReference type="InterPro" id="IPR050613">
    <property type="entry name" value="Sec_Metabolite_Reg"/>
</dbReference>
<protein>
    <submittedName>
        <fullName evidence="6">C6 transcription factor</fullName>
    </submittedName>
</protein>
<dbReference type="OrthoDB" id="435881at2759"/>
<accession>A0A8H3WNF9</accession>
<dbReference type="PANTHER" id="PTHR31001:SF50">
    <property type="entry name" value="ZN(II)2CYS6 TRANSCRIPTION FACTOR (EUROFUNG)"/>
    <property type="match status" value="1"/>
</dbReference>
<feature type="region of interest" description="Disordered" evidence="4">
    <location>
        <begin position="1"/>
        <end position="53"/>
    </location>
</feature>
<feature type="compositionally biased region" description="Low complexity" evidence="4">
    <location>
        <begin position="21"/>
        <end position="34"/>
    </location>
</feature>
<dbReference type="CDD" id="cd12148">
    <property type="entry name" value="fungal_TF_MHR"/>
    <property type="match status" value="1"/>
</dbReference>
<dbReference type="InterPro" id="IPR036864">
    <property type="entry name" value="Zn2-C6_fun-type_DNA-bd_sf"/>
</dbReference>